<keyword evidence="3" id="KW-1185">Reference proteome</keyword>
<reference evidence="2 3" key="1">
    <citation type="submission" date="2019-09" db="EMBL/GenBank/DDBJ databases">
        <title>Isolation and identification of active actinomycetes.</title>
        <authorList>
            <person name="Yu Z."/>
            <person name="Han C."/>
            <person name="Yu B."/>
        </authorList>
    </citation>
    <scope>NUCLEOTIDE SEQUENCE [LARGE SCALE GENOMIC DNA]</scope>
    <source>
        <strain evidence="2 3">NEAU-H2</strain>
    </source>
</reference>
<feature type="domain" description="BioF2-like acetyltransferase" evidence="1">
    <location>
        <begin position="81"/>
        <end position="210"/>
    </location>
</feature>
<organism evidence="2 3">
    <name type="scientific">Streptomyces triticiradicis</name>
    <dbReference type="NCBI Taxonomy" id="2651189"/>
    <lineage>
        <taxon>Bacteria</taxon>
        <taxon>Bacillati</taxon>
        <taxon>Actinomycetota</taxon>
        <taxon>Actinomycetes</taxon>
        <taxon>Kitasatosporales</taxon>
        <taxon>Streptomycetaceae</taxon>
        <taxon>Streptomyces</taxon>
    </lineage>
</organism>
<evidence type="ECO:0000313" key="2">
    <source>
        <dbReference type="EMBL" id="KAB1990765.1"/>
    </source>
</evidence>
<dbReference type="AlphaFoldDB" id="A0A7J5DPY4"/>
<dbReference type="Pfam" id="PF13480">
    <property type="entry name" value="Acetyltransf_6"/>
    <property type="match status" value="1"/>
</dbReference>
<gene>
    <name evidence="2" type="ORF">F8144_02260</name>
</gene>
<accession>A0A7J5DPY4</accession>
<protein>
    <submittedName>
        <fullName evidence="2">GNAT family N-acetyltransferase</fullName>
    </submittedName>
</protein>
<sequence length="323" mass="35864">MTATESARLVIAYVSADEALHRDFVADPPDAHIVRVRNPDPTLRDEFEKAGFLVTPGWVNWTARVRSSEEEHLAGLVPGERKEVRRIRRILERDGVTLHVTHGIDEGDLERFLTLYDRQVARMPHGVNFLRRQLQRIRAERDQVIAGFASADGVMVAGCLGWIRRDGALLHLRFSATDTSGRLNGAVRAVYLKMFQAARERGCDWISLGNDPALYGHTVQPGLFVFKSRLGFTPVASRAVDVAIPGDEADLILDLGPLARPSVVLAHHDAPVSGPVPLDEAPRLRAVVLSDGLEHELQGLRTDAVAMIERRRVPARLRDDRGE</sequence>
<name>A0A7J5DPY4_9ACTN</name>
<comment type="caution">
    <text evidence="2">The sequence shown here is derived from an EMBL/GenBank/DDBJ whole genome shotgun (WGS) entry which is preliminary data.</text>
</comment>
<evidence type="ECO:0000259" key="1">
    <source>
        <dbReference type="Pfam" id="PF13480"/>
    </source>
</evidence>
<dbReference type="InterPro" id="IPR038740">
    <property type="entry name" value="BioF2-like_GNAT_dom"/>
</dbReference>
<proteinExistence type="predicted"/>
<dbReference type="EMBL" id="WBKG01000001">
    <property type="protein sequence ID" value="KAB1990765.1"/>
    <property type="molecule type" value="Genomic_DNA"/>
</dbReference>
<dbReference type="Proteomes" id="UP000442990">
    <property type="component" value="Unassembled WGS sequence"/>
</dbReference>
<dbReference type="SUPFAM" id="SSF55729">
    <property type="entry name" value="Acyl-CoA N-acyltransferases (Nat)"/>
    <property type="match status" value="1"/>
</dbReference>
<dbReference type="Gene3D" id="3.40.630.30">
    <property type="match status" value="1"/>
</dbReference>
<dbReference type="GO" id="GO:0016740">
    <property type="term" value="F:transferase activity"/>
    <property type="evidence" value="ECO:0007669"/>
    <property type="project" value="UniProtKB-KW"/>
</dbReference>
<keyword evidence="2" id="KW-0808">Transferase</keyword>
<dbReference type="InterPro" id="IPR016181">
    <property type="entry name" value="Acyl_CoA_acyltransferase"/>
</dbReference>
<evidence type="ECO:0000313" key="3">
    <source>
        <dbReference type="Proteomes" id="UP000442990"/>
    </source>
</evidence>